<reference evidence="1" key="1">
    <citation type="journal article" date="2015" name="Nature">
        <title>Complex archaea that bridge the gap between prokaryotes and eukaryotes.</title>
        <authorList>
            <person name="Spang A."/>
            <person name="Saw J.H."/>
            <person name="Jorgensen S.L."/>
            <person name="Zaremba-Niedzwiedzka K."/>
            <person name="Martijn J."/>
            <person name="Lind A.E."/>
            <person name="van Eijk R."/>
            <person name="Schleper C."/>
            <person name="Guy L."/>
            <person name="Ettema T.J."/>
        </authorList>
    </citation>
    <scope>NUCLEOTIDE SEQUENCE</scope>
</reference>
<comment type="caution">
    <text evidence="1">The sequence shown here is derived from an EMBL/GenBank/DDBJ whole genome shotgun (WGS) entry which is preliminary data.</text>
</comment>
<feature type="non-terminal residue" evidence="1">
    <location>
        <position position="1"/>
    </location>
</feature>
<proteinExistence type="predicted"/>
<organism evidence="1">
    <name type="scientific">marine sediment metagenome</name>
    <dbReference type="NCBI Taxonomy" id="412755"/>
    <lineage>
        <taxon>unclassified sequences</taxon>
        <taxon>metagenomes</taxon>
        <taxon>ecological metagenomes</taxon>
    </lineage>
</organism>
<evidence type="ECO:0000313" key="1">
    <source>
        <dbReference type="EMBL" id="KKL68487.1"/>
    </source>
</evidence>
<gene>
    <name evidence="1" type="ORF">LCGC14_2124520</name>
</gene>
<dbReference type="AlphaFoldDB" id="A0A0F9GZI5"/>
<accession>A0A0F9GZI5</accession>
<name>A0A0F9GZI5_9ZZZZ</name>
<dbReference type="EMBL" id="LAZR01026516">
    <property type="protein sequence ID" value="KKL68487.1"/>
    <property type="molecule type" value="Genomic_DNA"/>
</dbReference>
<protein>
    <submittedName>
        <fullName evidence="1">Uncharacterized protein</fullName>
    </submittedName>
</protein>
<sequence>LKTALFPSLMFSWDTSGVKIGRGVFVNRVISVPWAHVLDVTESKMTVTVNRHDRTSTEKQVPAVRVTVDDSIDLGHSGFNYARPTTRHDYRIAEKRFRRPLAEVVQTLKEMKTRHEKH</sequence>